<evidence type="ECO:0000256" key="4">
    <source>
        <dbReference type="ARBA" id="ARBA00022827"/>
    </source>
</evidence>
<proteinExistence type="inferred from homology"/>
<gene>
    <name evidence="7" type="ORF">UB32_12440</name>
</gene>
<dbReference type="OrthoDB" id="9781621at2"/>
<dbReference type="InterPro" id="IPR036188">
    <property type="entry name" value="FAD/NAD-bd_sf"/>
</dbReference>
<dbReference type="Gene3D" id="3.50.50.100">
    <property type="match status" value="1"/>
</dbReference>
<dbReference type="InterPro" id="IPR023753">
    <property type="entry name" value="FAD/NAD-binding_dom"/>
</dbReference>
<dbReference type="EMBL" id="JXIQ01000097">
    <property type="protein sequence ID" value="KIY21710.1"/>
    <property type="molecule type" value="Genomic_DNA"/>
</dbReference>
<comment type="similarity">
    <text evidence="2">Belongs to the NADH dehydrogenase family.</text>
</comment>
<dbReference type="PANTHER" id="PTHR42913:SF3">
    <property type="entry name" value="64 KDA MITOCHONDRIAL NADH DEHYDROGENASE (EUROFUNG)"/>
    <property type="match status" value="1"/>
</dbReference>
<organism evidence="7 8">
    <name type="scientific">Mesobacillus subterraneus</name>
    <dbReference type="NCBI Taxonomy" id="285983"/>
    <lineage>
        <taxon>Bacteria</taxon>
        <taxon>Bacillati</taxon>
        <taxon>Bacillota</taxon>
        <taxon>Bacilli</taxon>
        <taxon>Bacillales</taxon>
        <taxon>Bacillaceae</taxon>
        <taxon>Mesobacillus</taxon>
    </lineage>
</organism>
<name>A0A0D6Z8M0_9BACI</name>
<evidence type="ECO:0000313" key="8">
    <source>
        <dbReference type="Proteomes" id="UP000032512"/>
    </source>
</evidence>
<feature type="domain" description="FAD/NAD(P)-binding" evidence="6">
    <location>
        <begin position="5"/>
        <end position="319"/>
    </location>
</feature>
<keyword evidence="4" id="KW-0274">FAD</keyword>
<evidence type="ECO:0000256" key="1">
    <source>
        <dbReference type="ARBA" id="ARBA00001974"/>
    </source>
</evidence>
<accession>A0A0D6Z8M0</accession>
<reference evidence="7 8" key="1">
    <citation type="submission" date="2015-01" db="EMBL/GenBank/DDBJ databases">
        <title>Draft genome sequences of the supercritical CO2 tolerant bacteria Bacillus subterraneus MITOT1 and Bacillus cereus MIT0214.</title>
        <authorList>
            <person name="Peet K.C."/>
            <person name="Thompson J.R."/>
        </authorList>
    </citation>
    <scope>NUCLEOTIDE SEQUENCE [LARGE SCALE GENOMIC DNA]</scope>
    <source>
        <strain evidence="7 8">MITOT1</strain>
    </source>
</reference>
<keyword evidence="8" id="KW-1185">Reference proteome</keyword>
<dbReference type="RefSeq" id="WP_044394232.1">
    <property type="nucleotide sequence ID" value="NZ_JXIQ01000097.1"/>
</dbReference>
<evidence type="ECO:0000259" key="6">
    <source>
        <dbReference type="Pfam" id="PF07992"/>
    </source>
</evidence>
<dbReference type="InterPro" id="IPR051169">
    <property type="entry name" value="NADH-Q_oxidoreductase"/>
</dbReference>
<comment type="cofactor">
    <cofactor evidence="1">
        <name>FAD</name>
        <dbReference type="ChEBI" id="CHEBI:57692"/>
    </cofactor>
</comment>
<sequence>MKTPKIVILGAGYGGLITSRQLEKSLSDGEAEVTLINKHDYHYISTQLHKTGAGTASDDKIALHIPNLLKTNKIHFKKGTVQNVDFGKKKVYLDSGDKIEYDYLLISLGFDVATFDIPGVEENAFKIKSFQSTKAIYNHILRQFAAYKIDSDPSRLTFAVAGAGFTGIEMVGELIEALPNLCRAYDIPFSKTRIITIEACPTILPGFDQEAIDFTTTYFKKNNVELMTSTKIRKCSPTSIDLDNGEVLPSKTLIWAAGVRGNFLLEKLNLPISRGRIPVDEFLRVKGVENVFCIGDAALCMKDEKNALPPTAQVALQQAVLCGPNMIASLRGEPLKPFMYHHKGTVASIGNKVAVGKVFGLKISGSFAALMKQVIEARYLLMLGGPSLIIKQLLKIKKPYTDVSTVSNQK</sequence>
<evidence type="ECO:0000256" key="2">
    <source>
        <dbReference type="ARBA" id="ARBA00005272"/>
    </source>
</evidence>
<evidence type="ECO:0000313" key="7">
    <source>
        <dbReference type="EMBL" id="KIY21710.1"/>
    </source>
</evidence>
<protein>
    <submittedName>
        <fullName evidence="7">Pyridine nucleotide-disulfide oxidoreductase</fullName>
    </submittedName>
</protein>
<dbReference type="GO" id="GO:0019646">
    <property type="term" value="P:aerobic electron transport chain"/>
    <property type="evidence" value="ECO:0007669"/>
    <property type="project" value="TreeGrafter"/>
</dbReference>
<keyword evidence="3" id="KW-0285">Flavoprotein</keyword>
<evidence type="ECO:0000256" key="5">
    <source>
        <dbReference type="ARBA" id="ARBA00023002"/>
    </source>
</evidence>
<dbReference type="SUPFAM" id="SSF51905">
    <property type="entry name" value="FAD/NAD(P)-binding domain"/>
    <property type="match status" value="2"/>
</dbReference>
<keyword evidence="5" id="KW-0560">Oxidoreductase</keyword>
<comment type="caution">
    <text evidence="7">The sequence shown here is derived from an EMBL/GenBank/DDBJ whole genome shotgun (WGS) entry which is preliminary data.</text>
</comment>
<dbReference type="GO" id="GO:0003955">
    <property type="term" value="F:NAD(P)H dehydrogenase (quinone) activity"/>
    <property type="evidence" value="ECO:0007669"/>
    <property type="project" value="TreeGrafter"/>
</dbReference>
<evidence type="ECO:0000256" key="3">
    <source>
        <dbReference type="ARBA" id="ARBA00022630"/>
    </source>
</evidence>
<dbReference type="PANTHER" id="PTHR42913">
    <property type="entry name" value="APOPTOSIS-INDUCING FACTOR 1"/>
    <property type="match status" value="1"/>
</dbReference>
<dbReference type="PATRIC" id="fig|285983.3.peg.1256"/>
<dbReference type="Proteomes" id="UP000032512">
    <property type="component" value="Unassembled WGS sequence"/>
</dbReference>
<dbReference type="AlphaFoldDB" id="A0A0D6Z8M0"/>
<dbReference type="Pfam" id="PF07992">
    <property type="entry name" value="Pyr_redox_2"/>
    <property type="match status" value="1"/>
</dbReference>